<dbReference type="AlphaFoldDB" id="M2RJB2"/>
<keyword evidence="2" id="KW-1185">Reference proteome</keyword>
<dbReference type="OrthoDB" id="3267098at2759"/>
<protein>
    <submittedName>
        <fullName evidence="1">Uncharacterized protein</fullName>
    </submittedName>
</protein>
<accession>M2RJB2</accession>
<gene>
    <name evidence="1" type="ORF">CERSUDRAFT_36222</name>
</gene>
<evidence type="ECO:0000313" key="2">
    <source>
        <dbReference type="Proteomes" id="UP000016930"/>
    </source>
</evidence>
<feature type="non-terminal residue" evidence="1">
    <location>
        <position position="174"/>
    </location>
</feature>
<dbReference type="EMBL" id="KB445794">
    <property type="protein sequence ID" value="EMD38896.1"/>
    <property type="molecule type" value="Genomic_DNA"/>
</dbReference>
<organism evidence="1 2">
    <name type="scientific">Ceriporiopsis subvermispora (strain B)</name>
    <name type="common">White-rot fungus</name>
    <name type="synonym">Gelatoporia subvermispora</name>
    <dbReference type="NCBI Taxonomy" id="914234"/>
    <lineage>
        <taxon>Eukaryota</taxon>
        <taxon>Fungi</taxon>
        <taxon>Dikarya</taxon>
        <taxon>Basidiomycota</taxon>
        <taxon>Agaricomycotina</taxon>
        <taxon>Agaricomycetes</taxon>
        <taxon>Polyporales</taxon>
        <taxon>Gelatoporiaceae</taxon>
        <taxon>Gelatoporia</taxon>
    </lineage>
</organism>
<proteinExistence type="predicted"/>
<feature type="non-terminal residue" evidence="1">
    <location>
        <position position="1"/>
    </location>
</feature>
<sequence>DFVQKLTDHLLARLGGAPYDGDERVYSNKERAKICFKQNKLFQHKKIQINYTTYDMWHAQDSVNPRTHGDIMLLSHEDDDNDTDPHPYWYARVVGIYHVNVCHEIAPCQWSDEQQMDFVLVRWFGRDLKHPSGFGTRRLPRVGFMDGDDPGVFGFLDPMWIIHNTHIIPGFASG</sequence>
<name>M2RJB2_CERS8</name>
<dbReference type="HOGENOM" id="CLU_002498_9_1_1"/>
<evidence type="ECO:0000313" key="1">
    <source>
        <dbReference type="EMBL" id="EMD38896.1"/>
    </source>
</evidence>
<reference evidence="1 2" key="1">
    <citation type="journal article" date="2012" name="Proc. Natl. Acad. Sci. U.S.A.">
        <title>Comparative genomics of Ceriporiopsis subvermispora and Phanerochaete chrysosporium provide insight into selective ligninolysis.</title>
        <authorList>
            <person name="Fernandez-Fueyo E."/>
            <person name="Ruiz-Duenas F.J."/>
            <person name="Ferreira P."/>
            <person name="Floudas D."/>
            <person name="Hibbett D.S."/>
            <person name="Canessa P."/>
            <person name="Larrondo L.F."/>
            <person name="James T.Y."/>
            <person name="Seelenfreund D."/>
            <person name="Lobos S."/>
            <person name="Polanco R."/>
            <person name="Tello M."/>
            <person name="Honda Y."/>
            <person name="Watanabe T."/>
            <person name="Watanabe T."/>
            <person name="Ryu J.S."/>
            <person name="Kubicek C.P."/>
            <person name="Schmoll M."/>
            <person name="Gaskell J."/>
            <person name="Hammel K.E."/>
            <person name="St John F.J."/>
            <person name="Vanden Wymelenberg A."/>
            <person name="Sabat G."/>
            <person name="Splinter BonDurant S."/>
            <person name="Syed K."/>
            <person name="Yadav J.S."/>
            <person name="Doddapaneni H."/>
            <person name="Subramanian V."/>
            <person name="Lavin J.L."/>
            <person name="Oguiza J.A."/>
            <person name="Perez G."/>
            <person name="Pisabarro A.G."/>
            <person name="Ramirez L."/>
            <person name="Santoyo F."/>
            <person name="Master E."/>
            <person name="Coutinho P.M."/>
            <person name="Henrissat B."/>
            <person name="Lombard V."/>
            <person name="Magnuson J.K."/>
            <person name="Kuees U."/>
            <person name="Hori C."/>
            <person name="Igarashi K."/>
            <person name="Samejima M."/>
            <person name="Held B.W."/>
            <person name="Barry K.W."/>
            <person name="LaButti K.M."/>
            <person name="Lapidus A."/>
            <person name="Lindquist E.A."/>
            <person name="Lucas S.M."/>
            <person name="Riley R."/>
            <person name="Salamov A.A."/>
            <person name="Hoffmeister D."/>
            <person name="Schwenk D."/>
            <person name="Hadar Y."/>
            <person name="Yarden O."/>
            <person name="de Vries R.P."/>
            <person name="Wiebenga A."/>
            <person name="Stenlid J."/>
            <person name="Eastwood D."/>
            <person name="Grigoriev I.V."/>
            <person name="Berka R.M."/>
            <person name="Blanchette R.A."/>
            <person name="Kersten P."/>
            <person name="Martinez A.T."/>
            <person name="Vicuna R."/>
            <person name="Cullen D."/>
        </authorList>
    </citation>
    <scope>NUCLEOTIDE SEQUENCE [LARGE SCALE GENOMIC DNA]</scope>
    <source>
        <strain evidence="1 2">B</strain>
    </source>
</reference>
<dbReference type="Proteomes" id="UP000016930">
    <property type="component" value="Unassembled WGS sequence"/>
</dbReference>
<dbReference type="STRING" id="914234.M2RJB2"/>